<dbReference type="PANTHER" id="PTHR10378">
    <property type="entry name" value="LIM DOMAIN-BINDING PROTEIN"/>
    <property type="match status" value="1"/>
</dbReference>
<feature type="compositionally biased region" description="Low complexity" evidence="1">
    <location>
        <begin position="592"/>
        <end position="612"/>
    </location>
</feature>
<dbReference type="KEGG" id="jcu:105645876"/>
<accession>A0A067JZR9</accession>
<reference evidence="2 3" key="1">
    <citation type="journal article" date="2014" name="PLoS ONE">
        <title>Global Analysis of Gene Expression Profiles in Physic Nut (Jatropha curcas L.) Seedlings Exposed to Salt Stress.</title>
        <authorList>
            <person name="Zhang L."/>
            <person name="Zhang C."/>
            <person name="Wu P."/>
            <person name="Chen Y."/>
            <person name="Li M."/>
            <person name="Jiang H."/>
            <person name="Wu G."/>
        </authorList>
    </citation>
    <scope>NUCLEOTIDE SEQUENCE [LARGE SCALE GENOMIC DNA]</scope>
    <source>
        <strain evidence="3">cv. GZQX0401</strain>
        <tissue evidence="2">Young leaves</tissue>
    </source>
</reference>
<protein>
    <recommendedName>
        <fullName evidence="4">Transcriptional regulator SLK2</fullName>
    </recommendedName>
</protein>
<dbReference type="AlphaFoldDB" id="A0A067JZR9"/>
<keyword evidence="3" id="KW-1185">Reference proteome</keyword>
<dbReference type="InterPro" id="IPR029005">
    <property type="entry name" value="LIM-bd/SEUSS"/>
</dbReference>
<dbReference type="Proteomes" id="UP000027138">
    <property type="component" value="Unassembled WGS sequence"/>
</dbReference>
<dbReference type="EMBL" id="KK914993">
    <property type="protein sequence ID" value="KDP25505.1"/>
    <property type="molecule type" value="Genomic_DNA"/>
</dbReference>
<gene>
    <name evidence="2" type="ORF">JCGZ_20661</name>
</gene>
<evidence type="ECO:0000256" key="1">
    <source>
        <dbReference type="SAM" id="MobiDB-lite"/>
    </source>
</evidence>
<evidence type="ECO:0000313" key="2">
    <source>
        <dbReference type="EMBL" id="KDP25505.1"/>
    </source>
</evidence>
<proteinExistence type="predicted"/>
<evidence type="ECO:0000313" key="3">
    <source>
        <dbReference type="Proteomes" id="UP000027138"/>
    </source>
</evidence>
<evidence type="ECO:0008006" key="4">
    <source>
        <dbReference type="Google" id="ProtNLM"/>
    </source>
</evidence>
<feature type="region of interest" description="Disordered" evidence="1">
    <location>
        <begin position="592"/>
        <end position="614"/>
    </location>
</feature>
<organism evidence="2 3">
    <name type="scientific">Jatropha curcas</name>
    <name type="common">Barbados nut</name>
    <dbReference type="NCBI Taxonomy" id="180498"/>
    <lineage>
        <taxon>Eukaryota</taxon>
        <taxon>Viridiplantae</taxon>
        <taxon>Streptophyta</taxon>
        <taxon>Embryophyta</taxon>
        <taxon>Tracheophyta</taxon>
        <taxon>Spermatophyta</taxon>
        <taxon>Magnoliopsida</taxon>
        <taxon>eudicotyledons</taxon>
        <taxon>Gunneridae</taxon>
        <taxon>Pentapetalae</taxon>
        <taxon>rosids</taxon>
        <taxon>fabids</taxon>
        <taxon>Malpighiales</taxon>
        <taxon>Euphorbiaceae</taxon>
        <taxon>Crotonoideae</taxon>
        <taxon>Jatropheae</taxon>
        <taxon>Jatropha</taxon>
    </lineage>
</organism>
<dbReference type="Pfam" id="PF01803">
    <property type="entry name" value="LIM_bind"/>
    <property type="match status" value="1"/>
</dbReference>
<sequence>MALEALIDSNYPLEICSMKSSQVSGDLVQSSNSDNVQQKDRQFPDMLASLFGTLSGNTIDISSKIPQPNVGGISSSTNSTTLNSLTNLELSVGTGSSLTGVNSTVLRGPNMQRSAVTDMDRLNLPVLPFSLHNSSISGFSTTNDSSIAQEDFHLGQNCSLVKKRKHQQGCFSTKSQSGKSHKSFLNGEKHELSTSDEMCKKLRLDIKQDAVLYQHIAQQQLQSGDKVQLQSHSPLLQTLIQQHKLEHQRQQKMLQFITDLPGVEMKKQRQQQMRDYLQQLELQQVHQMHPINSNICSRRLSQYMYHLQHRPPENRIAYWRKFVAEYFAPCAKKRWCLSLCHSVRLRAINLFPQAAMDTWKCELCGTKSGRGFEATFEMLPRLNKVQFESGIFDELLFLELPREYGLPSGLMVLEYGKAVHETVFEQFRIIREGQLRIVFTLDLKILSWEFCSRDHEELLHRSLIASQVNKFVHAAQKYQAAISNGGSDKTSSHNQEENQAMLLSAGCKLGKKFDIQLVGELGFPKRFIRCLQIADIFNSMRDLMTLSWKNKIGPIESLKNYSQKITETKLQKDEFQAKEKLDILQGMATDATNLSSTSHGHNSNGNDNSNISKDGLLTSSEKAALAHPGDYCKLLRQTSLSSNISKLKESSCLFMFTDHKGAFQDPNSLKLDFSHNLTRPSSHFPESTRNLQDAMIQKLLLEMFNDCEAMNQAEKEAVNHNINSVLASKMTNAKGTGTSGDATTSKSGIVAKASGFVEAASFMDSSKDCGITREPTLQKRSILPEVLAMFNGLKENEIAKVIHGSSIGYDWKT</sequence>
<name>A0A067JZR9_JATCU</name>
<dbReference type="OrthoDB" id="774557at2759"/>